<feature type="domain" description="Sacsin/Nov" evidence="2">
    <location>
        <begin position="78"/>
        <end position="202"/>
    </location>
</feature>
<gene>
    <name evidence="3" type="ORF">D9756_007388</name>
</gene>
<evidence type="ECO:0000313" key="4">
    <source>
        <dbReference type="Proteomes" id="UP000559027"/>
    </source>
</evidence>
<dbReference type="Pfam" id="PF12449">
    <property type="entry name" value="DUF3684"/>
    <property type="match status" value="1"/>
</dbReference>
<evidence type="ECO:0000259" key="2">
    <source>
        <dbReference type="Pfam" id="PF25794"/>
    </source>
</evidence>
<dbReference type="OrthoDB" id="10031156at2759"/>
<feature type="region of interest" description="Disordered" evidence="1">
    <location>
        <begin position="1448"/>
        <end position="1493"/>
    </location>
</feature>
<organism evidence="3 4">
    <name type="scientific">Leucocoprinus leucothites</name>
    <dbReference type="NCBI Taxonomy" id="201217"/>
    <lineage>
        <taxon>Eukaryota</taxon>
        <taxon>Fungi</taxon>
        <taxon>Dikarya</taxon>
        <taxon>Basidiomycota</taxon>
        <taxon>Agaricomycotina</taxon>
        <taxon>Agaricomycetes</taxon>
        <taxon>Agaricomycetidae</taxon>
        <taxon>Agaricales</taxon>
        <taxon>Agaricineae</taxon>
        <taxon>Agaricaceae</taxon>
        <taxon>Leucocoprinus</taxon>
    </lineage>
</organism>
<dbReference type="InterPro" id="IPR036890">
    <property type="entry name" value="HATPase_C_sf"/>
</dbReference>
<evidence type="ECO:0000256" key="1">
    <source>
        <dbReference type="SAM" id="MobiDB-lite"/>
    </source>
</evidence>
<sequence>MKSSIEKKASVTSTGPHLYQPSLPYCFQDQNQPRLISLLLACGAPAYILCYTGPGMTTRDKLWESGHDESVEVNQRALIDKVLARYSGEFTVFRELLQNSDDAQSKTVEIRFQTQDYRDGKTLELAGGGNALPDLKTTPASLVPLPLKARRSFIGGRDEDWTRLKKIAEGNPDEQKIGAFGVGFYSLFSVTEEPFVKSGNQWMGFYWKDRKDQLYARRGQLEDDNQSSWTSFEMDLREPTPIPPAFDFTRFLASSITFMTYLEEVAVYFDDWCLVKLKKAVGHPQVHQLPRDLSAVTIHATVMNWVYTSGTESRKHPLPKVMKATATGFFSSLSGFLTGVSTPQRQTTPLPPITPQADPLETSTTSIILSVFSADVTVRLNSKLSSELYRSTKKNPPSNMKYELIYTTKDKYDASRQEDLRQQHAVGSIFQGLRADLDGTGTARIFIGHATAQTTGIGGHMAARFIPTVEREAIDFMDRNVAVWNRELLYVGGILARAAYQYEIDSIRESWETNAEVFRQASQELPEELRSSLTEKAIHVLKFFTYHHSTPSAEVSALLENAFFKCNLTNTFPLISTLGIRPASQIRLPDPSFAFLKQLPLVPAEFASEPMVLSLQSKGMIKSISFDDVLKELKSRPLPEEDMVACMRWWISLYDPKDAVRLTSVRTQLLDAAVLMVSTSNGDRIIPLHSIQTILNQRSLNGLPSEGPLPSHLLPASITKNFSSDDLKRAFSWADLTIYDWLSHICDPSVVRENPAYDIETSPQWSEKVLSFVARNWGHNLSTTLKQQIISLLKAKACIPTSDGMKLPSESYFPNVDIFHDLPIVKLPSGSPVKGHTEKLLQELDVRSHVELQMIFNRMIKTNEWTINDLTRYLVSVKANLKEEEIRRLKLTAAFPKEKQAAEHDSQSKPRRLRADQLYEPLPVLRQLGLPLIDWGTHTKWRSNSEEAQFLFELGLRRYPPLEELIQLCAGSDLTIRTTALKYLVDNLRSKYTDYDCNNYRDIPFIPALDGGESRLGTPRQVFSKPEWSQLGFLVVHPSIQADVVKLQIKEHPTTTQLVELLQSSRPKDPEVGKVWFSILSVRVSDFSRSDLSKLAETSFVPVPTPSEKAGPTMRWLPPTQCYLGQRSKEKFHSKLFVFVDFGAAGNAFLNSCGARQEPSVEELAKILLENPRGFYELAQGPENFLNEIRNIAVNRNNLSAITMARMKRAPILLCCQRKVVDQSTRKAGDEFDDEEWDVGYDLKIAEQIVISDDTNAHQVFGVDLFTAPQEDIIEAFYMELGSRRLSSLVKEEYLLGVEVRNSKRASTTRSLILERLPIFLHEHNHARMKISLDWLQVEANFQVKAYGQIKVKKTLSYGKLHLERKQEASAVAKRGVSKRIELMLADNAEIDMYEVAMCLNRSIFDSPKPHDALLFMTILSTDLRALKRRGYNVDRILRQRRLEKQAEEARLREEDIKLLSPAPQPTEEKPALTSSSSSTLTSGSNAGERASSLSNTFQKLKQRIGNKGGILPSGQMPGFSRGAERSQANEPEHQDPQFPGGLPGPPSPQRPYGANNPTVTPLDNIASNIAMAMRACRPESKNLLQNRQEMRHVKEVDNDGYCDVSGHAQNMKSVGTMGQVKIYVAQDVPERDAQNILTVKSSSIARFIHVMTSLASIYELSLANLHIFYDTSGGLIAFNRDGSIFLNLRYYEAWHDTEVGQGTMANALISWVSAKPSDPDEEDVSIPSVSSIAAVAANEVKRSSPRKRRVGAGNGKRRRKEVEDGDATYPAKRTRQTRGVGGEEIEFDEVHGQVEADGTPEVDGPAERRPERRSTRSRAKRRDSSEIESVDDQPIQDSLSVSEENVKQPTLEGISEGANEEKEEGEISGDQ</sequence>
<feature type="region of interest" description="Disordered" evidence="1">
    <location>
        <begin position="1507"/>
        <end position="1558"/>
    </location>
</feature>
<dbReference type="SUPFAM" id="SSF55874">
    <property type="entry name" value="ATPase domain of HSP90 chaperone/DNA topoisomerase II/histidine kinase"/>
    <property type="match status" value="1"/>
</dbReference>
<feature type="compositionally biased region" description="Basic and acidic residues" evidence="1">
    <location>
        <begin position="1806"/>
        <end position="1815"/>
    </location>
</feature>
<dbReference type="InterPro" id="IPR058210">
    <property type="entry name" value="SACS/Nov_dom"/>
</dbReference>
<name>A0A8H5D3E3_9AGAR</name>
<evidence type="ECO:0000313" key="3">
    <source>
        <dbReference type="EMBL" id="KAF5351976.1"/>
    </source>
</evidence>
<dbReference type="EMBL" id="JAACJO010000012">
    <property type="protein sequence ID" value="KAF5351976.1"/>
    <property type="molecule type" value="Genomic_DNA"/>
</dbReference>
<dbReference type="PANTHER" id="PTHR47839">
    <property type="entry name" value="DOMAIN PROTEIN, PUTATIVE (AFU_ORTHOLOGUE AFUA_6G04830)-RELATED"/>
    <property type="match status" value="1"/>
</dbReference>
<accession>A0A8H5D3E3</accession>
<dbReference type="Pfam" id="PF25794">
    <property type="entry name" value="SACS"/>
    <property type="match status" value="1"/>
</dbReference>
<dbReference type="Gene3D" id="3.30.565.10">
    <property type="entry name" value="Histidine kinase-like ATPase, C-terminal domain"/>
    <property type="match status" value="1"/>
</dbReference>
<feature type="compositionally biased region" description="Basic residues" evidence="1">
    <location>
        <begin position="1744"/>
        <end position="1760"/>
    </location>
</feature>
<comment type="caution">
    <text evidence="3">The sequence shown here is derived from an EMBL/GenBank/DDBJ whole genome shotgun (WGS) entry which is preliminary data.</text>
</comment>
<protein>
    <recommendedName>
        <fullName evidence="2">Sacsin/Nov domain-containing protein</fullName>
    </recommendedName>
</protein>
<feature type="compositionally biased region" description="Acidic residues" evidence="1">
    <location>
        <begin position="1862"/>
        <end position="1872"/>
    </location>
</feature>
<feature type="compositionally biased region" description="Low complexity" evidence="1">
    <location>
        <begin position="1473"/>
        <end position="1485"/>
    </location>
</feature>
<feature type="compositionally biased region" description="Basic and acidic residues" evidence="1">
    <location>
        <begin position="1448"/>
        <end position="1458"/>
    </location>
</feature>
<feature type="region of interest" description="Disordered" evidence="1">
    <location>
        <begin position="1738"/>
        <end position="1872"/>
    </location>
</feature>
<keyword evidence="4" id="KW-1185">Reference proteome</keyword>
<dbReference type="InterPro" id="IPR022155">
    <property type="entry name" value="DUF3684"/>
</dbReference>
<proteinExistence type="predicted"/>
<dbReference type="PANTHER" id="PTHR47839:SF1">
    <property type="entry name" value="DOMAIN PROTEIN, PUTATIVE (AFU_ORTHOLOGUE AFUA_6G04830)-RELATED"/>
    <property type="match status" value="1"/>
</dbReference>
<dbReference type="Proteomes" id="UP000559027">
    <property type="component" value="Unassembled WGS sequence"/>
</dbReference>
<reference evidence="3 4" key="1">
    <citation type="journal article" date="2020" name="ISME J.">
        <title>Uncovering the hidden diversity of litter-decomposition mechanisms in mushroom-forming fungi.</title>
        <authorList>
            <person name="Floudas D."/>
            <person name="Bentzer J."/>
            <person name="Ahren D."/>
            <person name="Johansson T."/>
            <person name="Persson P."/>
            <person name="Tunlid A."/>
        </authorList>
    </citation>
    <scope>NUCLEOTIDE SEQUENCE [LARGE SCALE GENOMIC DNA]</scope>
    <source>
        <strain evidence="3 4">CBS 146.42</strain>
    </source>
</reference>